<dbReference type="KEGG" id="pstg:E8M01_26290"/>
<keyword evidence="2" id="KW-1185">Reference proteome</keyword>
<name>A0A4D7BIC7_9HYPH</name>
<reference evidence="1 2" key="1">
    <citation type="submission" date="2019-04" db="EMBL/GenBank/DDBJ databases">
        <title>Phreatobacter aquaticus sp. nov.</title>
        <authorList>
            <person name="Choi A."/>
        </authorList>
    </citation>
    <scope>NUCLEOTIDE SEQUENCE [LARGE SCALE GENOMIC DNA]</scope>
    <source>
        <strain evidence="1 2">KCTC 52518</strain>
    </source>
</reference>
<dbReference type="AlphaFoldDB" id="A0A4D7BIC7"/>
<organism evidence="1 2">
    <name type="scientific">Phreatobacter stygius</name>
    <dbReference type="NCBI Taxonomy" id="1940610"/>
    <lineage>
        <taxon>Bacteria</taxon>
        <taxon>Pseudomonadati</taxon>
        <taxon>Pseudomonadota</taxon>
        <taxon>Alphaproteobacteria</taxon>
        <taxon>Hyphomicrobiales</taxon>
        <taxon>Phreatobacteraceae</taxon>
        <taxon>Phreatobacter</taxon>
    </lineage>
</organism>
<accession>A0A4D7BIC7</accession>
<protein>
    <submittedName>
        <fullName evidence="1">Uncharacterized protein</fullName>
    </submittedName>
</protein>
<dbReference type="OrthoDB" id="8160961at2"/>
<evidence type="ECO:0000313" key="1">
    <source>
        <dbReference type="EMBL" id="QCI69438.1"/>
    </source>
</evidence>
<proteinExistence type="predicted"/>
<gene>
    <name evidence="1" type="ORF">E8M01_26290</name>
</gene>
<dbReference type="EMBL" id="CP039690">
    <property type="protein sequence ID" value="QCI69438.1"/>
    <property type="molecule type" value="Genomic_DNA"/>
</dbReference>
<dbReference type="Proteomes" id="UP000298781">
    <property type="component" value="Chromosome"/>
</dbReference>
<evidence type="ECO:0000313" key="2">
    <source>
        <dbReference type="Proteomes" id="UP000298781"/>
    </source>
</evidence>
<sequence>MRYLGGISGSGVLKYDGKAHARASYDFDGFFKEPLGVTGSGEIQLAPSALKSVFGRNDVQLLTDDGRLLDLKFSEKELRTASDVAHVDVTGELPTAGGAWSH</sequence>